<comment type="subcellular location">
    <subcellularLocation>
        <location evidence="1">Membrane</location>
        <topology evidence="1">Multi-pass membrane protein</topology>
    </subcellularLocation>
</comment>
<feature type="compositionally biased region" description="Basic and acidic residues" evidence="5">
    <location>
        <begin position="467"/>
        <end position="476"/>
    </location>
</feature>
<dbReference type="Gene3D" id="1.10.287.70">
    <property type="match status" value="1"/>
</dbReference>
<dbReference type="GO" id="GO:0016020">
    <property type="term" value="C:membrane"/>
    <property type="evidence" value="ECO:0007669"/>
    <property type="project" value="UniProtKB-SubCell"/>
</dbReference>
<dbReference type="InterPro" id="IPR039031">
    <property type="entry name" value="Mucolipin"/>
</dbReference>
<evidence type="ECO:0000256" key="5">
    <source>
        <dbReference type="SAM" id="MobiDB-lite"/>
    </source>
</evidence>
<gene>
    <name evidence="8" type="ORF">KFE25_007797</name>
</gene>
<accession>A0A8J5Y0W8</accession>
<feature type="transmembrane region" description="Helical" evidence="6">
    <location>
        <begin position="725"/>
        <end position="746"/>
    </location>
</feature>
<evidence type="ECO:0000256" key="4">
    <source>
        <dbReference type="ARBA" id="ARBA00023136"/>
    </source>
</evidence>
<protein>
    <recommendedName>
        <fullName evidence="7">Polycystin cation channel PKD1/PKD2 domain-containing protein</fullName>
    </recommendedName>
</protein>
<evidence type="ECO:0000256" key="6">
    <source>
        <dbReference type="SAM" id="Phobius"/>
    </source>
</evidence>
<proteinExistence type="predicted"/>
<dbReference type="Pfam" id="PF08016">
    <property type="entry name" value="PKD_channel"/>
    <property type="match status" value="1"/>
</dbReference>
<feature type="compositionally biased region" description="Basic and acidic residues" evidence="5">
    <location>
        <begin position="357"/>
        <end position="370"/>
    </location>
</feature>
<evidence type="ECO:0000256" key="3">
    <source>
        <dbReference type="ARBA" id="ARBA00022989"/>
    </source>
</evidence>
<dbReference type="GO" id="GO:0072345">
    <property type="term" value="F:NAADP-sensitive calcium-release channel activity"/>
    <property type="evidence" value="ECO:0007669"/>
    <property type="project" value="TreeGrafter"/>
</dbReference>
<sequence length="863" mass="91858">MPLEDVIFMSPWRKWRVHRHPPLKLVLHVLLIVVATPTIMVAEWQKVSFLHDLRVELVKLYFPIRCSPQCLQGGGTGLRYCQLPPHCAFSLVDEVTTFVEGVVDSYNTCKARLVPRVDYIRPHGHGSEPEPVHLRVQYLDASDAPAMLTGVQRYELRQGGPLERLGPLGGVPSRNISQREVFDRLDSLHLSLHFLSTEYDELYLSGKYRSLNVLYPPGPIAWSYGLSLVPSAGRQLLELRSELRVEVRADPTVGWRQIAFHVAFQAWALIALLAVATLALALRSIALALIRVRMLDRAAEDAHRMHETGTSLGEAEGETEHWALPGSIIVDGADGARPEGAATGGDGGDAAAADAFAERAPRRVSADDRRRSHTPSPPAASRFTHVAPGSIAAAGGSSSSSGAGGAVAVVVGARWYDAADAEAALAVLPKVACSPLHRMSSRPGMLGTPPLAAAAPPRAGAGTGDRSPPRDMRRSTGVDGAGAQVGATRDAPRANDTPPASAPPREPAAVTAVAGGAPRQALRVPVPARAGESDLRPTGARGEPVEPAATSRGAHGSAVTDARAAATWVRRGRAKRIFSLLSNHTLLLAVGSACLLGASLVRLRGLVRSVESLDLVDRGAQSGTVALGIASLWVSLTRYFEWVPALYTFTHTIRCGAKNTLTLMTAVLPIFFAYALAGTVLFSDATGNFSGFSTSCVTLWAMAAGDEVNESFRQVYAARPVVGRLYVLSFTTVFYFICANLIIQIIEAAHYAALRDIFDASGSRAIQRLLDRSDADGGAGATPTAPHAELVRHALAAHEPRACESTRLPAAEGEGGEPAPGAALSAHAMTLAIARLELAMRQQQRALDELLHAQRLAVQRAST</sequence>
<evidence type="ECO:0000313" key="8">
    <source>
        <dbReference type="EMBL" id="KAG8469279.1"/>
    </source>
</evidence>
<keyword evidence="9" id="KW-1185">Reference proteome</keyword>
<keyword evidence="2 6" id="KW-0812">Transmembrane</keyword>
<dbReference type="OrthoDB" id="263481at2759"/>
<dbReference type="InterPro" id="IPR013122">
    <property type="entry name" value="PKD1_2_channel"/>
</dbReference>
<feature type="compositionally biased region" description="Low complexity" evidence="5">
    <location>
        <begin position="507"/>
        <end position="518"/>
    </location>
</feature>
<comment type="caution">
    <text evidence="8">The sequence shown here is derived from an EMBL/GenBank/DDBJ whole genome shotgun (WGS) entry which is preliminary data.</text>
</comment>
<feature type="transmembrane region" description="Helical" evidence="6">
    <location>
        <begin position="661"/>
        <end position="682"/>
    </location>
</feature>
<dbReference type="PANTHER" id="PTHR12127">
    <property type="entry name" value="MUCOLIPIN"/>
    <property type="match status" value="1"/>
</dbReference>
<feature type="compositionally biased region" description="Low complexity" evidence="5">
    <location>
        <begin position="443"/>
        <end position="460"/>
    </location>
</feature>
<feature type="transmembrane region" description="Helical" evidence="6">
    <location>
        <begin position="620"/>
        <end position="640"/>
    </location>
</feature>
<reference evidence="8" key="1">
    <citation type="submission" date="2021-05" db="EMBL/GenBank/DDBJ databases">
        <title>The genome of the haptophyte Pavlova lutheri (Diacronema luteri, Pavlovales) - a model for lipid biosynthesis in eukaryotic algae.</title>
        <authorList>
            <person name="Hulatt C.J."/>
            <person name="Posewitz M.C."/>
        </authorList>
    </citation>
    <scope>NUCLEOTIDE SEQUENCE</scope>
    <source>
        <strain evidence="8">NIVA-4/92</strain>
    </source>
</reference>
<feature type="region of interest" description="Disordered" evidence="5">
    <location>
        <begin position="443"/>
        <end position="557"/>
    </location>
</feature>
<evidence type="ECO:0000256" key="2">
    <source>
        <dbReference type="ARBA" id="ARBA00022692"/>
    </source>
</evidence>
<evidence type="ECO:0000256" key="1">
    <source>
        <dbReference type="ARBA" id="ARBA00004141"/>
    </source>
</evidence>
<keyword evidence="3 6" id="KW-1133">Transmembrane helix</keyword>
<dbReference type="PANTHER" id="PTHR12127:SF7">
    <property type="entry name" value="SD02261P"/>
    <property type="match status" value="1"/>
</dbReference>
<dbReference type="EMBL" id="JAGTXO010000003">
    <property type="protein sequence ID" value="KAG8469279.1"/>
    <property type="molecule type" value="Genomic_DNA"/>
</dbReference>
<keyword evidence="4 6" id="KW-0472">Membrane</keyword>
<name>A0A8J5Y0W8_DIALT</name>
<feature type="transmembrane region" description="Helical" evidence="6">
    <location>
        <begin position="266"/>
        <end position="290"/>
    </location>
</feature>
<feature type="region of interest" description="Disordered" evidence="5">
    <location>
        <begin position="357"/>
        <end position="385"/>
    </location>
</feature>
<feature type="domain" description="Polycystin cation channel PKD1/PKD2" evidence="7">
    <location>
        <begin position="624"/>
        <end position="748"/>
    </location>
</feature>
<evidence type="ECO:0000313" key="9">
    <source>
        <dbReference type="Proteomes" id="UP000751190"/>
    </source>
</evidence>
<dbReference type="AlphaFoldDB" id="A0A8J5Y0W8"/>
<organism evidence="8 9">
    <name type="scientific">Diacronema lutheri</name>
    <name type="common">Unicellular marine alga</name>
    <name type="synonym">Monochrysis lutheri</name>
    <dbReference type="NCBI Taxonomy" id="2081491"/>
    <lineage>
        <taxon>Eukaryota</taxon>
        <taxon>Haptista</taxon>
        <taxon>Haptophyta</taxon>
        <taxon>Pavlovophyceae</taxon>
        <taxon>Pavlovales</taxon>
        <taxon>Pavlovaceae</taxon>
        <taxon>Diacronema</taxon>
    </lineage>
</organism>
<evidence type="ECO:0000259" key="7">
    <source>
        <dbReference type="Pfam" id="PF08016"/>
    </source>
</evidence>
<dbReference type="Proteomes" id="UP000751190">
    <property type="component" value="Unassembled WGS sequence"/>
</dbReference>
<feature type="transmembrane region" description="Helical" evidence="6">
    <location>
        <begin position="580"/>
        <end position="600"/>
    </location>
</feature>